<feature type="compositionally biased region" description="Acidic residues" evidence="1">
    <location>
        <begin position="148"/>
        <end position="161"/>
    </location>
</feature>
<organism evidence="2 3">
    <name type="scientific">Heterostelium pallidum (strain ATCC 26659 / Pp 5 / PN500)</name>
    <name type="common">Cellular slime mold</name>
    <name type="synonym">Polysphondylium pallidum</name>
    <dbReference type="NCBI Taxonomy" id="670386"/>
    <lineage>
        <taxon>Eukaryota</taxon>
        <taxon>Amoebozoa</taxon>
        <taxon>Evosea</taxon>
        <taxon>Eumycetozoa</taxon>
        <taxon>Dictyostelia</taxon>
        <taxon>Acytosteliales</taxon>
        <taxon>Acytosteliaceae</taxon>
        <taxon>Heterostelium</taxon>
    </lineage>
</organism>
<evidence type="ECO:0000313" key="3">
    <source>
        <dbReference type="Proteomes" id="UP000001396"/>
    </source>
</evidence>
<dbReference type="Proteomes" id="UP000001396">
    <property type="component" value="Unassembled WGS sequence"/>
</dbReference>
<evidence type="ECO:0000313" key="2">
    <source>
        <dbReference type="EMBL" id="EFA78059.1"/>
    </source>
</evidence>
<dbReference type="EMBL" id="ADBJ01000038">
    <property type="protein sequence ID" value="EFA78059.1"/>
    <property type="molecule type" value="Genomic_DNA"/>
</dbReference>
<comment type="caution">
    <text evidence="2">The sequence shown here is derived from an EMBL/GenBank/DDBJ whole genome shotgun (WGS) entry which is preliminary data.</text>
</comment>
<feature type="compositionally biased region" description="Low complexity" evidence="1">
    <location>
        <begin position="15"/>
        <end position="71"/>
    </location>
</feature>
<protein>
    <submittedName>
        <fullName evidence="2">Uncharacterized protein</fullName>
    </submittedName>
</protein>
<feature type="region of interest" description="Disordered" evidence="1">
    <location>
        <begin position="129"/>
        <end position="202"/>
    </location>
</feature>
<dbReference type="GeneID" id="31364183"/>
<dbReference type="RefSeq" id="XP_020430186.1">
    <property type="nucleotide sequence ID" value="XM_020579511.1"/>
</dbReference>
<dbReference type="AlphaFoldDB" id="D3BJH9"/>
<sequence length="202" mass="21851">MVSHADLSKSAVSEPATTTPTLQAPLTPQPSGFQQQQQQKQIGMQPMQPLQMQPMQPIPSMIGSGGNSNSSSGGGGGKEKNNNRWFPTNDNDPFLSIEQEKRKPQYKAVNWNDENKYAEIVSTLNSPSMVPQSAYMQQGMPVATNASDESDESDEPNESISDESNGSDEANQHARHANEPTANGSNAACYESYERNATVATD</sequence>
<name>D3BJH9_HETP5</name>
<feature type="region of interest" description="Disordered" evidence="1">
    <location>
        <begin position="1"/>
        <end position="107"/>
    </location>
</feature>
<accession>D3BJH9</accession>
<reference evidence="2 3" key="1">
    <citation type="journal article" date="2011" name="Genome Res.">
        <title>Phylogeny-wide analysis of social amoeba genomes highlights ancient origins for complex intercellular communication.</title>
        <authorList>
            <person name="Heidel A.J."/>
            <person name="Lawal H.M."/>
            <person name="Felder M."/>
            <person name="Schilde C."/>
            <person name="Helps N.R."/>
            <person name="Tunggal B."/>
            <person name="Rivero F."/>
            <person name="John U."/>
            <person name="Schleicher M."/>
            <person name="Eichinger L."/>
            <person name="Platzer M."/>
            <person name="Noegel A.A."/>
            <person name="Schaap P."/>
            <person name="Gloeckner G."/>
        </authorList>
    </citation>
    <scope>NUCLEOTIDE SEQUENCE [LARGE SCALE GENOMIC DNA]</scope>
    <source>
        <strain evidence="3">ATCC 26659 / Pp 5 / PN500</strain>
    </source>
</reference>
<dbReference type="InParanoid" id="D3BJH9"/>
<dbReference type="STRING" id="670386.D3BJH9"/>
<evidence type="ECO:0000256" key="1">
    <source>
        <dbReference type="SAM" id="MobiDB-lite"/>
    </source>
</evidence>
<proteinExistence type="predicted"/>
<gene>
    <name evidence="2" type="ORF">PPL_08705</name>
</gene>
<keyword evidence="3" id="KW-1185">Reference proteome</keyword>